<feature type="compositionally biased region" description="Basic residues" evidence="1">
    <location>
        <begin position="23"/>
        <end position="32"/>
    </location>
</feature>
<accession>A0A0F4VJ93</accession>
<dbReference type="EMBL" id="JMTK01000002">
    <property type="protein sequence ID" value="KJZ81578.1"/>
    <property type="molecule type" value="Genomic_DNA"/>
</dbReference>
<dbReference type="AlphaFoldDB" id="A0A0F4VJ93"/>
<gene>
    <name evidence="2" type="ORF">DJ66_0300</name>
</gene>
<comment type="caution">
    <text evidence="2">The sequence shown here is derived from an EMBL/GenBank/DDBJ whole genome shotgun (WGS) entry which is preliminary data.</text>
</comment>
<reference evidence="2 3" key="1">
    <citation type="journal article" date="2015" name="Phytopathology">
        <title>Genomes of Candidatus Liberibacter solanacearum haplotype A from New Zealand and the USA suggest significant genome plasticity in the species.</title>
        <authorList>
            <person name="Thompson S.M."/>
            <person name="Johnson C.P."/>
            <person name="Lu A.Y."/>
            <person name="Frampton R.A."/>
            <person name="Sullivan K.L."/>
            <person name="Fiers M.W."/>
            <person name="Crowhurst R.N."/>
            <person name="Pitman A.R."/>
            <person name="Scott I."/>
            <person name="Gudmestad N.C."/>
            <person name="Smith G.R."/>
        </authorList>
    </citation>
    <scope>NUCLEOTIDE SEQUENCE [LARGE SCALE GENOMIC DNA]</scope>
    <source>
        <strain evidence="2 3">LsoNZ1</strain>
    </source>
</reference>
<dbReference type="PATRIC" id="fig|556287.9.peg.315"/>
<keyword evidence="3" id="KW-1185">Reference proteome</keyword>
<feature type="region of interest" description="Disordered" evidence="1">
    <location>
        <begin position="17"/>
        <end position="40"/>
    </location>
</feature>
<proteinExistence type="predicted"/>
<name>A0A0F4VJ93_9HYPH</name>
<evidence type="ECO:0000313" key="3">
    <source>
        <dbReference type="Proteomes" id="UP000033731"/>
    </source>
</evidence>
<organism evidence="2 3">
    <name type="scientific">Candidatus Liberibacter solanacearum</name>
    <dbReference type="NCBI Taxonomy" id="556287"/>
    <lineage>
        <taxon>Bacteria</taxon>
        <taxon>Pseudomonadati</taxon>
        <taxon>Pseudomonadota</taxon>
        <taxon>Alphaproteobacteria</taxon>
        <taxon>Hyphomicrobiales</taxon>
        <taxon>Rhizobiaceae</taxon>
        <taxon>Liberibacter</taxon>
    </lineage>
</organism>
<sequence>MDLTPYIKITKNSAKELMNSEKPKKKPIKPTMKRMTYGIN</sequence>
<protein>
    <submittedName>
        <fullName evidence="2">Uncharacterized protein</fullName>
    </submittedName>
</protein>
<dbReference type="Proteomes" id="UP000033731">
    <property type="component" value="Unassembled WGS sequence"/>
</dbReference>
<evidence type="ECO:0000313" key="2">
    <source>
        <dbReference type="EMBL" id="KJZ81578.1"/>
    </source>
</evidence>
<evidence type="ECO:0000256" key="1">
    <source>
        <dbReference type="SAM" id="MobiDB-lite"/>
    </source>
</evidence>